<accession>A0A0A9EPR1</accession>
<reference evidence="1" key="1">
    <citation type="submission" date="2014-09" db="EMBL/GenBank/DDBJ databases">
        <authorList>
            <person name="Magalhaes I.L.F."/>
            <person name="Oliveira U."/>
            <person name="Santos F.R."/>
            <person name="Vidigal T.H.D.A."/>
            <person name="Brescovit A.D."/>
            <person name="Santos A.J."/>
        </authorList>
    </citation>
    <scope>NUCLEOTIDE SEQUENCE</scope>
    <source>
        <tissue evidence="1">Shoot tissue taken approximately 20 cm above the soil surface</tissue>
    </source>
</reference>
<protein>
    <submittedName>
        <fullName evidence="1">Uncharacterized protein</fullName>
    </submittedName>
</protein>
<evidence type="ECO:0000313" key="1">
    <source>
        <dbReference type="EMBL" id="JAE02725.1"/>
    </source>
</evidence>
<dbReference type="EMBL" id="GBRH01195171">
    <property type="protein sequence ID" value="JAE02725.1"/>
    <property type="molecule type" value="Transcribed_RNA"/>
</dbReference>
<organism evidence="1">
    <name type="scientific">Arundo donax</name>
    <name type="common">Giant reed</name>
    <name type="synonym">Donax arundinaceus</name>
    <dbReference type="NCBI Taxonomy" id="35708"/>
    <lineage>
        <taxon>Eukaryota</taxon>
        <taxon>Viridiplantae</taxon>
        <taxon>Streptophyta</taxon>
        <taxon>Embryophyta</taxon>
        <taxon>Tracheophyta</taxon>
        <taxon>Spermatophyta</taxon>
        <taxon>Magnoliopsida</taxon>
        <taxon>Liliopsida</taxon>
        <taxon>Poales</taxon>
        <taxon>Poaceae</taxon>
        <taxon>PACMAD clade</taxon>
        <taxon>Arundinoideae</taxon>
        <taxon>Arundineae</taxon>
        <taxon>Arundo</taxon>
    </lineage>
</organism>
<dbReference type="AlphaFoldDB" id="A0A0A9EPR1"/>
<reference evidence="1" key="2">
    <citation type="journal article" date="2015" name="Data Brief">
        <title>Shoot transcriptome of the giant reed, Arundo donax.</title>
        <authorList>
            <person name="Barrero R.A."/>
            <person name="Guerrero F.D."/>
            <person name="Moolhuijzen P."/>
            <person name="Goolsby J.A."/>
            <person name="Tidwell J."/>
            <person name="Bellgard S.E."/>
            <person name="Bellgard M.I."/>
        </authorList>
    </citation>
    <scope>NUCLEOTIDE SEQUENCE</scope>
    <source>
        <tissue evidence="1">Shoot tissue taken approximately 20 cm above the soil surface</tissue>
    </source>
</reference>
<proteinExistence type="predicted"/>
<sequence length="41" mass="4532">MQGDSLFSSSPRLFPCQDSTRRCSAMAVIPFCLVVVIRPES</sequence>
<name>A0A0A9EPR1_ARUDO</name>